<reference evidence="2 3" key="1">
    <citation type="submission" date="2019-09" db="EMBL/GenBank/DDBJ databases">
        <authorList>
            <person name="Ou C."/>
        </authorList>
    </citation>
    <scope>NUCLEOTIDE SEQUENCE [LARGE SCALE GENOMIC DNA]</scope>
    <source>
        <strain evidence="2">S2</strain>
        <tissue evidence="2">Leaf</tissue>
    </source>
</reference>
<name>A0A5N5FBX5_9ROSA</name>
<reference evidence="2 3" key="3">
    <citation type="submission" date="2019-11" db="EMBL/GenBank/DDBJ databases">
        <title>A de novo genome assembly of a pear dwarfing rootstock.</title>
        <authorList>
            <person name="Wang F."/>
            <person name="Wang J."/>
            <person name="Li S."/>
            <person name="Zhang Y."/>
            <person name="Fang M."/>
            <person name="Ma L."/>
            <person name="Zhao Y."/>
            <person name="Jiang S."/>
        </authorList>
    </citation>
    <scope>NUCLEOTIDE SEQUENCE [LARGE SCALE GENOMIC DNA]</scope>
    <source>
        <strain evidence="2">S2</strain>
        <tissue evidence="2">Leaf</tissue>
    </source>
</reference>
<organism evidence="2 3">
    <name type="scientific">Pyrus ussuriensis x Pyrus communis</name>
    <dbReference type="NCBI Taxonomy" id="2448454"/>
    <lineage>
        <taxon>Eukaryota</taxon>
        <taxon>Viridiplantae</taxon>
        <taxon>Streptophyta</taxon>
        <taxon>Embryophyta</taxon>
        <taxon>Tracheophyta</taxon>
        <taxon>Spermatophyta</taxon>
        <taxon>Magnoliopsida</taxon>
        <taxon>eudicotyledons</taxon>
        <taxon>Gunneridae</taxon>
        <taxon>Pentapetalae</taxon>
        <taxon>rosids</taxon>
        <taxon>fabids</taxon>
        <taxon>Rosales</taxon>
        <taxon>Rosaceae</taxon>
        <taxon>Amygdaloideae</taxon>
        <taxon>Maleae</taxon>
        <taxon>Pyrus</taxon>
    </lineage>
</organism>
<accession>A0A5N5FBX5</accession>
<keyword evidence="2" id="KW-0418">Kinase</keyword>
<comment type="caution">
    <text evidence="2">The sequence shown here is derived from an EMBL/GenBank/DDBJ whole genome shotgun (WGS) entry which is preliminary data.</text>
</comment>
<dbReference type="EMBL" id="SMOL01000753">
    <property type="protein sequence ID" value="KAB2600333.1"/>
    <property type="molecule type" value="Genomic_DNA"/>
</dbReference>
<reference evidence="3" key="2">
    <citation type="submission" date="2019-10" db="EMBL/GenBank/DDBJ databases">
        <title>A de novo genome assembly of a pear dwarfing rootstock.</title>
        <authorList>
            <person name="Wang F."/>
            <person name="Wang J."/>
            <person name="Li S."/>
            <person name="Zhang Y."/>
            <person name="Fang M."/>
            <person name="Ma L."/>
            <person name="Zhao Y."/>
            <person name="Jiang S."/>
        </authorList>
    </citation>
    <scope>NUCLEOTIDE SEQUENCE [LARGE SCALE GENOMIC DNA]</scope>
</reference>
<sequence>MAWQGGHGLQVVRQGCWLAWGDRLRLGLHGSCAGAWAVGREGERSAWANLSVSGTWAAGMSRLIPTNYFEIFLRCTSMRFCQGFASRGDLLHEMCACSVLPKCSSCAGRILKLEQVLEIGLTINEVWYFFEIGHKEGVGQLRSCHRLFDASSKGDHEWTRDTLEWCWLLSPFRWDKGGLPLREEIKRIKDDVLALPIAAIELATNGGGKKRSSSPASEPLVEKKPRTSSAARGSSSTAEKLVIDLTSLKGVKMTIEPKPVKPVAPKVTVSIDERLAHQKSLVVPPVSRFVSKHQLGAKFGSASERLTAMKSRSTKSEAGELLEVYALLKADLLEDVDTCAKFVDSVGKVVVRSDSFVKCSTYLRRSSLIATMHKTLILAAESMRVDQDVVKCAKVVEVALLEIAREETIYLNARLSATQAMLETTEKEISHIVSKLESKEVDLQGALSTSLNLKNELDELQGAHVGLVEKIAWLKNEKVVDLLDFTFEAAFGEAAEGQAIQAEAAEDELIEALATRNGTAAKGMVVEEPVVAQATKE</sequence>
<keyword evidence="3" id="KW-1185">Reference proteome</keyword>
<feature type="region of interest" description="Disordered" evidence="1">
    <location>
        <begin position="205"/>
        <end position="235"/>
    </location>
</feature>
<gene>
    <name evidence="2" type="ORF">D8674_010604</name>
</gene>
<keyword evidence="2" id="KW-0808">Transferase</keyword>
<dbReference type="Proteomes" id="UP000327157">
    <property type="component" value="Chromosome 13"/>
</dbReference>
<dbReference type="AlphaFoldDB" id="A0A5N5FBX5"/>
<keyword evidence="2" id="KW-0670">Pyruvate</keyword>
<evidence type="ECO:0000256" key="1">
    <source>
        <dbReference type="SAM" id="MobiDB-lite"/>
    </source>
</evidence>
<proteinExistence type="predicted"/>
<dbReference type="GO" id="GO:0016301">
    <property type="term" value="F:kinase activity"/>
    <property type="evidence" value="ECO:0007669"/>
    <property type="project" value="UniProtKB-KW"/>
</dbReference>
<evidence type="ECO:0000313" key="2">
    <source>
        <dbReference type="EMBL" id="KAB2600333.1"/>
    </source>
</evidence>
<evidence type="ECO:0000313" key="3">
    <source>
        <dbReference type="Proteomes" id="UP000327157"/>
    </source>
</evidence>
<protein>
    <submittedName>
        <fullName evidence="2">Plastidial pyruvate kinase 1</fullName>
    </submittedName>
</protein>